<dbReference type="Proteomes" id="UP001420932">
    <property type="component" value="Unassembled WGS sequence"/>
</dbReference>
<dbReference type="Pfam" id="PF23269">
    <property type="entry name" value="DUF7074"/>
    <property type="match status" value="1"/>
</dbReference>
<evidence type="ECO:0000256" key="1">
    <source>
        <dbReference type="SAM" id="Phobius"/>
    </source>
</evidence>
<keyword evidence="1" id="KW-0812">Transmembrane</keyword>
<keyword evidence="5" id="KW-1185">Reference proteome</keyword>
<feature type="domain" description="DUF7075" evidence="3">
    <location>
        <begin position="241"/>
        <end position="529"/>
    </location>
</feature>
<evidence type="ECO:0000259" key="2">
    <source>
        <dbReference type="Pfam" id="PF23269"/>
    </source>
</evidence>
<sequence length="548" mass="62258">MSGRSPLHTRPKPVNIGKNILAVMANLTCVMFAFAILIFTLIAAIYKPEDPHLSQPTFTSDHTIAKTSDDYFNLRPSTQTGFSDDGASNVSTSSGLECVGNSDEPIDCINPEVFHLMMRVTIEMFKDVHFYKFGKPVRGSNSSTCDMAWRYRPKEGNADAFNKDYRRFVISRNEDCSFNVVGVGEYHTGLNARKPKKGNQRGFEKMNTSSKQAEASVGVVGGVADDELPVVNSNEGLFSDRKKYLVYTGGGDRCKSMNHYLWSLSCALGEARYLNRTFVMDFSVCLSSKYTASNQDEEGKDFRFYFDLKHLMDSGSVTEQGQFWFEWEKWERRGGQGLYLVEDFRVTPMKLADVKDALIMRKFGLVEPDNYWYRVCEGETESVIHRPWHMLWKSRSLMDIVSGITSRMNSDFDSVHVVRGERAKNTELWPNLAADTSPNALLSSLQNKIEEGRDIYIATNEANTSFFDPLMDKYGTHFLDDYKDLWNESSVWYEVTKKLNNGIPVEFDGYMRISVDTEVFSRGKKRIETFNDLTSDCKEGINACPSIS</sequence>
<protein>
    <recommendedName>
        <fullName evidence="6">O-fucosyltransferase family protein</fullName>
    </recommendedName>
</protein>
<dbReference type="InterPro" id="IPR055503">
    <property type="entry name" value="DUF7075"/>
</dbReference>
<keyword evidence="1" id="KW-0472">Membrane</keyword>
<keyword evidence="1" id="KW-1133">Transmembrane helix</keyword>
<evidence type="ECO:0000313" key="4">
    <source>
        <dbReference type="EMBL" id="KAK9152363.1"/>
    </source>
</evidence>
<name>A0AAP0PPU9_9MAGN</name>
<dbReference type="AlphaFoldDB" id="A0AAP0PPU9"/>
<dbReference type="Pfam" id="PF23272">
    <property type="entry name" value="DUF7075"/>
    <property type="match status" value="1"/>
</dbReference>
<dbReference type="InterPro" id="IPR055502">
    <property type="entry name" value="DUF7074"/>
</dbReference>
<dbReference type="PANTHER" id="PTHR31469:SF2">
    <property type="entry name" value="EXPRESSED PROTEIN"/>
    <property type="match status" value="1"/>
</dbReference>
<reference evidence="4 5" key="1">
    <citation type="submission" date="2024-01" db="EMBL/GenBank/DDBJ databases">
        <title>Genome assemblies of Stephania.</title>
        <authorList>
            <person name="Yang L."/>
        </authorList>
    </citation>
    <scope>NUCLEOTIDE SEQUENCE [LARGE SCALE GENOMIC DNA]</scope>
    <source>
        <strain evidence="4">YNDBR</strain>
        <tissue evidence="4">Leaf</tissue>
    </source>
</reference>
<proteinExistence type="predicted"/>
<accession>A0AAP0PPU9</accession>
<evidence type="ECO:0008006" key="6">
    <source>
        <dbReference type="Google" id="ProtNLM"/>
    </source>
</evidence>
<gene>
    <name evidence="4" type="ORF">Syun_010672</name>
</gene>
<feature type="domain" description="DUF7074" evidence="2">
    <location>
        <begin position="103"/>
        <end position="188"/>
    </location>
</feature>
<comment type="caution">
    <text evidence="4">The sequence shown here is derived from an EMBL/GenBank/DDBJ whole genome shotgun (WGS) entry which is preliminary data.</text>
</comment>
<evidence type="ECO:0000259" key="3">
    <source>
        <dbReference type="Pfam" id="PF23272"/>
    </source>
</evidence>
<evidence type="ECO:0000313" key="5">
    <source>
        <dbReference type="Proteomes" id="UP001420932"/>
    </source>
</evidence>
<organism evidence="4 5">
    <name type="scientific">Stephania yunnanensis</name>
    <dbReference type="NCBI Taxonomy" id="152371"/>
    <lineage>
        <taxon>Eukaryota</taxon>
        <taxon>Viridiplantae</taxon>
        <taxon>Streptophyta</taxon>
        <taxon>Embryophyta</taxon>
        <taxon>Tracheophyta</taxon>
        <taxon>Spermatophyta</taxon>
        <taxon>Magnoliopsida</taxon>
        <taxon>Ranunculales</taxon>
        <taxon>Menispermaceae</taxon>
        <taxon>Menispermoideae</taxon>
        <taxon>Cissampelideae</taxon>
        <taxon>Stephania</taxon>
    </lineage>
</organism>
<dbReference type="GO" id="GO:0005794">
    <property type="term" value="C:Golgi apparatus"/>
    <property type="evidence" value="ECO:0007669"/>
    <property type="project" value="TreeGrafter"/>
</dbReference>
<feature type="transmembrane region" description="Helical" evidence="1">
    <location>
        <begin position="20"/>
        <end position="46"/>
    </location>
</feature>
<dbReference type="EMBL" id="JBBNAF010000004">
    <property type="protein sequence ID" value="KAK9152363.1"/>
    <property type="molecule type" value="Genomic_DNA"/>
</dbReference>
<dbReference type="PANTHER" id="PTHR31469">
    <property type="entry name" value="OS07G0633600 PROTEIN"/>
    <property type="match status" value="1"/>
</dbReference>